<organism evidence="2 3">
    <name type="scientific">Flavobacterium frigoris (strain PS1)</name>
    <dbReference type="NCBI Taxonomy" id="1086011"/>
    <lineage>
        <taxon>Bacteria</taxon>
        <taxon>Pseudomonadati</taxon>
        <taxon>Bacteroidota</taxon>
        <taxon>Flavobacteriia</taxon>
        <taxon>Flavobacteriales</taxon>
        <taxon>Flavobacteriaceae</taxon>
        <taxon>Flavobacterium</taxon>
    </lineage>
</organism>
<dbReference type="Gene3D" id="3.30.2090.10">
    <property type="entry name" value="Multidrug efflux transporter AcrB TolC docking domain, DN and DC subdomains"/>
    <property type="match status" value="2"/>
</dbReference>
<feature type="transmembrane region" description="Helical" evidence="1">
    <location>
        <begin position="360"/>
        <end position="380"/>
    </location>
</feature>
<feature type="transmembrane region" description="Helical" evidence="1">
    <location>
        <begin position="463"/>
        <end position="486"/>
    </location>
</feature>
<dbReference type="PATRIC" id="fig|1086011.3.peg.2196"/>
<dbReference type="GO" id="GO:0005886">
    <property type="term" value="C:plasma membrane"/>
    <property type="evidence" value="ECO:0007669"/>
    <property type="project" value="TreeGrafter"/>
</dbReference>
<evidence type="ECO:0000256" key="1">
    <source>
        <dbReference type="SAM" id="Phobius"/>
    </source>
</evidence>
<feature type="transmembrane region" description="Helical" evidence="1">
    <location>
        <begin position="862"/>
        <end position="881"/>
    </location>
</feature>
<keyword evidence="1" id="KW-0472">Membrane</keyword>
<feature type="transmembrane region" description="Helical" evidence="1">
    <location>
        <begin position="532"/>
        <end position="553"/>
    </location>
</feature>
<keyword evidence="1" id="KW-0812">Transmembrane</keyword>
<feature type="transmembrane region" description="Helical" evidence="1">
    <location>
        <begin position="963"/>
        <end position="985"/>
    </location>
</feature>
<dbReference type="Pfam" id="PF00873">
    <property type="entry name" value="ACR_tran"/>
    <property type="match status" value="1"/>
</dbReference>
<protein>
    <submittedName>
        <fullName evidence="2">RND multidrug efflux transporter</fullName>
    </submittedName>
</protein>
<dbReference type="InterPro" id="IPR027463">
    <property type="entry name" value="AcrB_DN_DC_subdom"/>
</dbReference>
<feature type="transmembrane region" description="Helical" evidence="1">
    <location>
        <begin position="334"/>
        <end position="353"/>
    </location>
</feature>
<comment type="caution">
    <text evidence="2">The sequence shown here is derived from an EMBL/GenBank/DDBJ whole genome shotgun (WGS) entry which is preliminary data.</text>
</comment>
<name>H7FTP3_FLAFP</name>
<feature type="transmembrane region" description="Helical" evidence="1">
    <location>
        <begin position="431"/>
        <end position="457"/>
    </location>
</feature>
<dbReference type="InterPro" id="IPR001036">
    <property type="entry name" value="Acrflvin-R"/>
</dbReference>
<dbReference type="SUPFAM" id="SSF82714">
    <property type="entry name" value="Multidrug efflux transporter AcrB TolC docking domain, DN and DC subdomains"/>
    <property type="match status" value="2"/>
</dbReference>
<dbReference type="PANTHER" id="PTHR32063:SF0">
    <property type="entry name" value="SWARMING MOTILITY PROTEIN SWRC"/>
    <property type="match status" value="1"/>
</dbReference>
<dbReference type="STRING" id="1086011.HJ01_02244"/>
<feature type="transmembrane region" description="Helical" evidence="1">
    <location>
        <begin position="991"/>
        <end position="1017"/>
    </location>
</feature>
<keyword evidence="3" id="KW-1185">Reference proteome</keyword>
<accession>H7FTP3</accession>
<feature type="transmembrane region" description="Helical" evidence="1">
    <location>
        <begin position="914"/>
        <end position="935"/>
    </location>
</feature>
<dbReference type="Gene3D" id="3.30.70.1430">
    <property type="entry name" value="Multidrug efflux transporter AcrB pore domain"/>
    <property type="match status" value="2"/>
</dbReference>
<keyword evidence="1" id="KW-1133">Transmembrane helix</keyword>
<proteinExistence type="predicted"/>
<dbReference type="AlphaFoldDB" id="H7FTP3"/>
<dbReference type="eggNOG" id="COG0841">
    <property type="taxonomic scope" value="Bacteria"/>
</dbReference>
<dbReference type="EMBL" id="AHKF01000018">
    <property type="protein sequence ID" value="EIA08522.1"/>
    <property type="molecule type" value="Genomic_DNA"/>
</dbReference>
<dbReference type="Gene3D" id="3.30.70.1440">
    <property type="entry name" value="Multidrug efflux transporter AcrB pore domain"/>
    <property type="match status" value="1"/>
</dbReference>
<feature type="transmembrane region" description="Helical" evidence="1">
    <location>
        <begin position="12"/>
        <end position="32"/>
    </location>
</feature>
<dbReference type="GO" id="GO:0042910">
    <property type="term" value="F:xenobiotic transmembrane transporter activity"/>
    <property type="evidence" value="ECO:0007669"/>
    <property type="project" value="TreeGrafter"/>
</dbReference>
<feature type="transmembrane region" description="Helical" evidence="1">
    <location>
        <begin position="888"/>
        <end position="908"/>
    </location>
</feature>
<dbReference type="PANTHER" id="PTHR32063">
    <property type="match status" value="1"/>
</dbReference>
<dbReference type="PRINTS" id="PR00702">
    <property type="entry name" value="ACRIFLAVINRP"/>
</dbReference>
<evidence type="ECO:0000313" key="3">
    <source>
        <dbReference type="Proteomes" id="UP000005566"/>
    </source>
</evidence>
<feature type="transmembrane region" description="Helical" evidence="1">
    <location>
        <begin position="386"/>
        <end position="410"/>
    </location>
</feature>
<dbReference type="RefSeq" id="WP_007138421.1">
    <property type="nucleotide sequence ID" value="NZ_AHKF01000018.1"/>
</dbReference>
<dbReference type="Gene3D" id="3.30.70.1320">
    <property type="entry name" value="Multidrug efflux transporter AcrB pore domain like"/>
    <property type="match status" value="1"/>
</dbReference>
<dbReference type="OrthoDB" id="9757876at2"/>
<dbReference type="SUPFAM" id="SSF82693">
    <property type="entry name" value="Multidrug efflux transporter AcrB pore domain, PN1, PN2, PC1 and PC2 subdomains"/>
    <property type="match status" value="3"/>
</dbReference>
<reference evidence="2 3" key="1">
    <citation type="journal article" date="2014" name="Acta Crystallogr. D">
        <title>Structure-based characterization and antifreeze properties of a hyperactive ice-binding protein from the Antarctic bacterium Flavobacterium frigoris PS1.</title>
        <authorList>
            <person name="Do H."/>
            <person name="Kim S.J."/>
            <person name="Kim H.J."/>
            <person name="Lee J.H."/>
        </authorList>
    </citation>
    <scope>NUCLEOTIDE SEQUENCE [LARGE SCALE GENOMIC DNA]</scope>
    <source>
        <strain evidence="2 3">PS1</strain>
    </source>
</reference>
<sequence>MSITELSVKRPTLAVVVFTIIALLGIISYSSLGYELLPKITSPVLSISTTYPGASPSEVENSVTKKIEDAVSGLEGIDKLTSVSQEGISIVNVELNYNADVDAVLQDAQRKVTNIVGALPDQVNQPSVEKFSFDDMPIMRLGVSSDMDPVAFNDLVEKDIKETLSRVEGVARVNVIGGNEREIRINVDRDKLKQYGLSVLQVTQAIATANLDFPTGNLKDNSQQVTIRLSGKFQNTAEIENLSVKTSASGTLITVKDVAEVIDTQKEITTISRINGISSIGLTISKQSDGNTVQVAEDIKKIVSKIEAEFKDKNIKIDVAQDSSIFTLEAADSVIHDLLLAVGLVALIMLFFLHSWKDAVIVMVSIPVSIIATFIAMNLLGYTLNLMTLLGLSLVVGILVDDSIVVLENIHTHMEEGKSRREAAIASWKSIGLSVMSITLVLLAVFLPITFVTGLIADLLRQFSVVVAFATAISLVVSFTLTPLLASRFSEVMVLQPNKVLHKPLIWFENILDKINMFYKDVLHYTLERKRLTALALFILIAGSLSLLGFGFIGSEFVKNGDNGEFLVELELAKESTIEDTNLAALKVEEYLLKDKLVSSVFTTVGTGSGNSGNSSNLAQINAKMISPDKRTVTSEQFAIQVKKKLTESITAVKFKTAAVGMVGGSTAGPIQVVVTGSGQDSKLMETAELIKNTIDSIPGTYEEEVSVKGGNPEVAITVDRNKMAKLNLSMNEVGNTMQNAFAGNTQYKFRSGENEYDINVRLDQFDRRNQDDIRKLSFLNTTGNLIELQQFASVEKSSGPTRLERNNKKSSISVSSQVLGRPVGTVSTEVADAIAKLKLPEGVSYEMGGDLESQTEAFTSLGLALLMSIVLVYLIMVALYESYAYPLVVMFSVPTAMIGAFLILAIFKESLGVFTFLGLIMLVGLVIKNAILIVDGANHYKEQGLKTLEAIEKAGVSRLRPILMTTIAMVVAMIPIAFASGAGAEWKNGLALVLVGGLTSSLLFTIIIVPVMYVVIDIWKGDTTRNEVKIKNR</sequence>
<gene>
    <name evidence="2" type="ORF">HJ01_02244</name>
</gene>
<dbReference type="SUPFAM" id="SSF82866">
    <property type="entry name" value="Multidrug efflux transporter AcrB transmembrane domain"/>
    <property type="match status" value="2"/>
</dbReference>
<dbReference type="Gene3D" id="1.20.1640.10">
    <property type="entry name" value="Multidrug efflux transporter AcrB transmembrane domain"/>
    <property type="match status" value="2"/>
</dbReference>
<dbReference type="Proteomes" id="UP000005566">
    <property type="component" value="Unassembled WGS sequence"/>
</dbReference>
<evidence type="ECO:0000313" key="2">
    <source>
        <dbReference type="EMBL" id="EIA08522.1"/>
    </source>
</evidence>